<protein>
    <submittedName>
        <fullName evidence="2">Uncharacterized protein</fullName>
    </submittedName>
</protein>
<feature type="compositionally biased region" description="Polar residues" evidence="1">
    <location>
        <begin position="63"/>
        <end position="76"/>
    </location>
</feature>
<feature type="region of interest" description="Disordered" evidence="1">
    <location>
        <begin position="11"/>
        <end position="103"/>
    </location>
</feature>
<dbReference type="AlphaFoldDB" id="A0A5N6JU59"/>
<sequence>MIVRLFYIGYGDGKGNPLAENPQDQGASNAKKHNIEHPGPEPVSEGQGTGAGPTKGGSGSKGNWIQPNRWFNQGERSITESLRRDMTEPHKEAEEENGRRRNS</sequence>
<accession>A0A5N6JU59</accession>
<evidence type="ECO:0000256" key="1">
    <source>
        <dbReference type="SAM" id="MobiDB-lite"/>
    </source>
</evidence>
<keyword evidence="3" id="KW-1185">Reference proteome</keyword>
<gene>
    <name evidence="2" type="ORF">EYC80_009980</name>
</gene>
<evidence type="ECO:0000313" key="2">
    <source>
        <dbReference type="EMBL" id="KAB8291294.1"/>
    </source>
</evidence>
<dbReference type="EMBL" id="VIGI01000015">
    <property type="protein sequence ID" value="KAB8291294.1"/>
    <property type="molecule type" value="Genomic_DNA"/>
</dbReference>
<dbReference type="Proteomes" id="UP000326757">
    <property type="component" value="Unassembled WGS sequence"/>
</dbReference>
<feature type="compositionally biased region" description="Gly residues" evidence="1">
    <location>
        <begin position="47"/>
        <end position="60"/>
    </location>
</feature>
<dbReference type="OrthoDB" id="5334244at2759"/>
<organism evidence="2 3">
    <name type="scientific">Monilinia laxa</name>
    <name type="common">Brown rot fungus</name>
    <name type="synonym">Sclerotinia laxa</name>
    <dbReference type="NCBI Taxonomy" id="61186"/>
    <lineage>
        <taxon>Eukaryota</taxon>
        <taxon>Fungi</taxon>
        <taxon>Dikarya</taxon>
        <taxon>Ascomycota</taxon>
        <taxon>Pezizomycotina</taxon>
        <taxon>Leotiomycetes</taxon>
        <taxon>Helotiales</taxon>
        <taxon>Sclerotiniaceae</taxon>
        <taxon>Monilinia</taxon>
    </lineage>
</organism>
<proteinExistence type="predicted"/>
<feature type="compositionally biased region" description="Basic and acidic residues" evidence="1">
    <location>
        <begin position="77"/>
        <end position="103"/>
    </location>
</feature>
<comment type="caution">
    <text evidence="2">The sequence shown here is derived from an EMBL/GenBank/DDBJ whole genome shotgun (WGS) entry which is preliminary data.</text>
</comment>
<name>A0A5N6JU59_MONLA</name>
<reference evidence="2 3" key="1">
    <citation type="submission" date="2019-06" db="EMBL/GenBank/DDBJ databases">
        <title>Genome Sequence of the Brown Rot Fungal Pathogen Monilinia laxa.</title>
        <authorList>
            <person name="De Miccolis Angelini R.M."/>
            <person name="Landi L."/>
            <person name="Abate D."/>
            <person name="Pollastro S."/>
            <person name="Romanazzi G."/>
            <person name="Faretra F."/>
        </authorList>
    </citation>
    <scope>NUCLEOTIDE SEQUENCE [LARGE SCALE GENOMIC DNA]</scope>
    <source>
        <strain evidence="2 3">Mlax316</strain>
    </source>
</reference>
<evidence type="ECO:0000313" key="3">
    <source>
        <dbReference type="Proteomes" id="UP000326757"/>
    </source>
</evidence>